<feature type="compositionally biased region" description="Polar residues" evidence="1">
    <location>
        <begin position="52"/>
        <end position="61"/>
    </location>
</feature>
<accession>J3P1D5</accession>
<dbReference type="EnsemblFungi" id="EJT77420">
    <property type="protein sequence ID" value="EJT77420"/>
    <property type="gene ID" value="GGTG_07332"/>
</dbReference>
<dbReference type="GeneID" id="20347790"/>
<dbReference type="EMBL" id="GL385397">
    <property type="protein sequence ID" value="EJT77420.1"/>
    <property type="molecule type" value="Genomic_DNA"/>
</dbReference>
<reference evidence="4" key="1">
    <citation type="submission" date="2010-07" db="EMBL/GenBank/DDBJ databases">
        <title>The genome sequence of Gaeumannomyces graminis var. tritici strain R3-111a-1.</title>
        <authorList>
            <consortium name="The Broad Institute Genome Sequencing Platform"/>
            <person name="Ma L.-J."/>
            <person name="Dead R."/>
            <person name="Young S."/>
            <person name="Zeng Q."/>
            <person name="Koehrsen M."/>
            <person name="Alvarado L."/>
            <person name="Berlin A."/>
            <person name="Chapman S.B."/>
            <person name="Chen Z."/>
            <person name="Freedman E."/>
            <person name="Gellesch M."/>
            <person name="Goldberg J."/>
            <person name="Griggs A."/>
            <person name="Gujja S."/>
            <person name="Heilman E.R."/>
            <person name="Heiman D."/>
            <person name="Hepburn T."/>
            <person name="Howarth C."/>
            <person name="Jen D."/>
            <person name="Larson L."/>
            <person name="Mehta T."/>
            <person name="Neiman D."/>
            <person name="Pearson M."/>
            <person name="Roberts A."/>
            <person name="Saif S."/>
            <person name="Shea T."/>
            <person name="Shenoy N."/>
            <person name="Sisk P."/>
            <person name="Stolte C."/>
            <person name="Sykes S."/>
            <person name="Walk T."/>
            <person name="White J."/>
            <person name="Yandava C."/>
            <person name="Haas B."/>
            <person name="Nusbaum C."/>
            <person name="Birren B."/>
        </authorList>
    </citation>
    <scope>NUCLEOTIDE SEQUENCE [LARGE SCALE GENOMIC DNA]</scope>
    <source>
        <strain evidence="4">R3-111a-1</strain>
    </source>
</reference>
<reference evidence="2" key="3">
    <citation type="submission" date="2010-09" db="EMBL/GenBank/DDBJ databases">
        <title>Annotation of Gaeumannomyces graminis var. tritici R3-111a-1.</title>
        <authorList>
            <consortium name="The Broad Institute Genome Sequencing Platform"/>
            <person name="Ma L.-J."/>
            <person name="Dead R."/>
            <person name="Young S.K."/>
            <person name="Zeng Q."/>
            <person name="Gargeya S."/>
            <person name="Fitzgerald M."/>
            <person name="Haas B."/>
            <person name="Abouelleil A."/>
            <person name="Alvarado L."/>
            <person name="Arachchi H.M."/>
            <person name="Berlin A."/>
            <person name="Brown A."/>
            <person name="Chapman S.B."/>
            <person name="Chen Z."/>
            <person name="Dunbar C."/>
            <person name="Freedman E."/>
            <person name="Gearin G."/>
            <person name="Gellesch M."/>
            <person name="Goldberg J."/>
            <person name="Griggs A."/>
            <person name="Gujja S."/>
            <person name="Heiman D."/>
            <person name="Howarth C."/>
            <person name="Larson L."/>
            <person name="Lui A."/>
            <person name="MacDonald P.J.P."/>
            <person name="Mehta T."/>
            <person name="Montmayeur A."/>
            <person name="Murphy C."/>
            <person name="Neiman D."/>
            <person name="Pearson M."/>
            <person name="Priest M."/>
            <person name="Roberts A."/>
            <person name="Saif S."/>
            <person name="Shea T."/>
            <person name="Shenoy N."/>
            <person name="Sisk P."/>
            <person name="Stolte C."/>
            <person name="Sykes S."/>
            <person name="Yandava C."/>
            <person name="Wortman J."/>
            <person name="Nusbaum C."/>
            <person name="Birren B."/>
        </authorList>
    </citation>
    <scope>NUCLEOTIDE SEQUENCE</scope>
    <source>
        <strain evidence="2">R3-111a-1</strain>
    </source>
</reference>
<protein>
    <submittedName>
        <fullName evidence="2 3">Uncharacterized protein</fullName>
    </submittedName>
</protein>
<organism evidence="2">
    <name type="scientific">Gaeumannomyces tritici (strain R3-111a-1)</name>
    <name type="common">Wheat and barley take-all root rot fungus</name>
    <name type="synonym">Gaeumannomyces graminis var. tritici</name>
    <dbReference type="NCBI Taxonomy" id="644352"/>
    <lineage>
        <taxon>Eukaryota</taxon>
        <taxon>Fungi</taxon>
        <taxon>Dikarya</taxon>
        <taxon>Ascomycota</taxon>
        <taxon>Pezizomycotina</taxon>
        <taxon>Sordariomycetes</taxon>
        <taxon>Sordariomycetidae</taxon>
        <taxon>Magnaporthales</taxon>
        <taxon>Magnaporthaceae</taxon>
        <taxon>Gaeumannomyces</taxon>
    </lineage>
</organism>
<evidence type="ECO:0000313" key="3">
    <source>
        <dbReference type="EnsemblFungi" id="EJT77420"/>
    </source>
</evidence>
<evidence type="ECO:0000313" key="2">
    <source>
        <dbReference type="EMBL" id="EJT77420.1"/>
    </source>
</evidence>
<reference evidence="3" key="4">
    <citation type="journal article" date="2015" name="G3 (Bethesda)">
        <title>Genome sequences of three phytopathogenic species of the Magnaporthaceae family of fungi.</title>
        <authorList>
            <person name="Okagaki L.H."/>
            <person name="Nunes C.C."/>
            <person name="Sailsbery J."/>
            <person name="Clay B."/>
            <person name="Brown D."/>
            <person name="John T."/>
            <person name="Oh Y."/>
            <person name="Young N."/>
            <person name="Fitzgerald M."/>
            <person name="Haas B.J."/>
            <person name="Zeng Q."/>
            <person name="Young S."/>
            <person name="Adiconis X."/>
            <person name="Fan L."/>
            <person name="Levin J.Z."/>
            <person name="Mitchell T.K."/>
            <person name="Okubara P.A."/>
            <person name="Farman M.L."/>
            <person name="Kohn L.M."/>
            <person name="Birren B."/>
            <person name="Ma L.-J."/>
            <person name="Dean R.A."/>
        </authorList>
    </citation>
    <scope>NUCLEOTIDE SEQUENCE</scope>
    <source>
        <strain evidence="3">R3-111a-1</strain>
    </source>
</reference>
<dbReference type="RefSeq" id="XP_009223420.1">
    <property type="nucleotide sequence ID" value="XM_009225156.1"/>
</dbReference>
<dbReference type="HOGENOM" id="CLU_2622172_0_0_1"/>
<gene>
    <name evidence="3" type="primary">20347790</name>
    <name evidence="2" type="ORF">GGTG_07332</name>
</gene>
<proteinExistence type="predicted"/>
<evidence type="ECO:0000313" key="4">
    <source>
        <dbReference type="Proteomes" id="UP000006039"/>
    </source>
</evidence>
<name>J3P1D5_GAET3</name>
<reference evidence="3" key="5">
    <citation type="submission" date="2018-04" db="UniProtKB">
        <authorList>
            <consortium name="EnsemblFungi"/>
        </authorList>
    </citation>
    <scope>IDENTIFICATION</scope>
    <source>
        <strain evidence="3">R3-111a-1</strain>
    </source>
</reference>
<dbReference type="VEuPathDB" id="FungiDB:GGTG_07332"/>
<reference evidence="2" key="2">
    <citation type="submission" date="2010-07" db="EMBL/GenBank/DDBJ databases">
        <authorList>
            <consortium name="The Broad Institute Genome Sequencing Platform"/>
            <consortium name="Broad Institute Genome Sequencing Center for Infectious Disease"/>
            <person name="Ma L.-J."/>
            <person name="Dead R."/>
            <person name="Young S."/>
            <person name="Zeng Q."/>
            <person name="Koehrsen M."/>
            <person name="Alvarado L."/>
            <person name="Berlin A."/>
            <person name="Chapman S.B."/>
            <person name="Chen Z."/>
            <person name="Freedman E."/>
            <person name="Gellesch M."/>
            <person name="Goldberg J."/>
            <person name="Griggs A."/>
            <person name="Gujja S."/>
            <person name="Heilman E.R."/>
            <person name="Heiman D."/>
            <person name="Hepburn T."/>
            <person name="Howarth C."/>
            <person name="Jen D."/>
            <person name="Larson L."/>
            <person name="Mehta T."/>
            <person name="Neiman D."/>
            <person name="Pearson M."/>
            <person name="Roberts A."/>
            <person name="Saif S."/>
            <person name="Shea T."/>
            <person name="Shenoy N."/>
            <person name="Sisk P."/>
            <person name="Stolte C."/>
            <person name="Sykes S."/>
            <person name="Walk T."/>
            <person name="White J."/>
            <person name="Yandava C."/>
            <person name="Haas B."/>
            <person name="Nusbaum C."/>
            <person name="Birren B."/>
        </authorList>
    </citation>
    <scope>NUCLEOTIDE SEQUENCE</scope>
    <source>
        <strain evidence="2">R3-111a-1</strain>
    </source>
</reference>
<sequence length="78" mass="8269">MAGARAAGRWACNQSPTGNKGRHESFVGTEFDWHNAPHDAELAAAARATPKPRQSSGQGQDLNVTLFPLFASGGQTMM</sequence>
<dbReference type="Proteomes" id="UP000006039">
    <property type="component" value="Unassembled WGS sequence"/>
</dbReference>
<dbReference type="AlphaFoldDB" id="J3P1D5"/>
<feature type="region of interest" description="Disordered" evidence="1">
    <location>
        <begin position="1"/>
        <end position="25"/>
    </location>
</feature>
<feature type="region of interest" description="Disordered" evidence="1">
    <location>
        <begin position="40"/>
        <end position="61"/>
    </location>
</feature>
<keyword evidence="4" id="KW-1185">Reference proteome</keyword>
<evidence type="ECO:0000256" key="1">
    <source>
        <dbReference type="SAM" id="MobiDB-lite"/>
    </source>
</evidence>